<organism evidence="1 2">
    <name type="scientific">Polaribacter ponticola</name>
    <dbReference type="NCBI Taxonomy" id="2978475"/>
    <lineage>
        <taxon>Bacteria</taxon>
        <taxon>Pseudomonadati</taxon>
        <taxon>Bacteroidota</taxon>
        <taxon>Flavobacteriia</taxon>
        <taxon>Flavobacteriales</taxon>
        <taxon>Flavobacteriaceae</taxon>
    </lineage>
</organism>
<dbReference type="Pfam" id="PF25594">
    <property type="entry name" value="GldB_lipo"/>
    <property type="match status" value="1"/>
</dbReference>
<sequence>MRFLFIVLMVLAVFFSCTDKKTTQIDVSTINVDFSVKRYEVDFYNANTKTLINVKNKYPYLFPKEYTDSSSLVKIKDKQEQELFKESQKVYKDFSLLENQLSLLFKHLKYYNSNFKEPNVVTMLTNLDYENRIIYADTLLLISLDLYLGKSHPFYGDYPKYIKESNTINHIAVDVAKSIIDKQVYFSKNRSFIGKMIHEGKKMYLLDLYLPLVSDFEKIGFTKEKLNWAIGNEEQIWKYFIDKKLLFSTDTKLNKRFLENAPFSKFYMEQDNLSPGKIGVWVGWQIVRSYMKHNDVSLQELLIKNESDLFNKSKYKPKK</sequence>
<name>A0ABT5SAD8_9FLAO</name>
<proteinExistence type="predicted"/>
<keyword evidence="2" id="KW-1185">Reference proteome</keyword>
<dbReference type="RefSeq" id="WP_265725630.1">
    <property type="nucleotide sequence ID" value="NZ_JAOSLC020000003.1"/>
</dbReference>
<dbReference type="InterPro" id="IPR019853">
    <property type="entry name" value="GldB-like"/>
</dbReference>
<dbReference type="Proteomes" id="UP001151478">
    <property type="component" value="Unassembled WGS sequence"/>
</dbReference>
<dbReference type="PROSITE" id="PS51257">
    <property type="entry name" value="PROKAR_LIPOPROTEIN"/>
    <property type="match status" value="1"/>
</dbReference>
<accession>A0ABT5SAD8</accession>
<evidence type="ECO:0000313" key="2">
    <source>
        <dbReference type="Proteomes" id="UP001151478"/>
    </source>
</evidence>
<gene>
    <name evidence="1" type="primary">gldB</name>
    <name evidence="1" type="ORF">N5A56_011795</name>
</gene>
<protein>
    <submittedName>
        <fullName evidence="1">Gliding motility lipoprotein GldB</fullName>
    </submittedName>
</protein>
<reference evidence="1" key="1">
    <citation type="submission" date="2023-02" db="EMBL/GenBank/DDBJ databases">
        <title>Polaribacter ponticola sp. nov., isolated from seawater.</title>
        <authorList>
            <person name="Baek J.H."/>
            <person name="Kim J.M."/>
            <person name="Choi D.G."/>
            <person name="Jeon C.O."/>
        </authorList>
    </citation>
    <scope>NUCLEOTIDE SEQUENCE</scope>
    <source>
        <strain evidence="1">MSW5</strain>
    </source>
</reference>
<dbReference type="NCBIfam" id="TIGR03514">
    <property type="entry name" value="GldB_lipo"/>
    <property type="match status" value="1"/>
</dbReference>
<evidence type="ECO:0000313" key="1">
    <source>
        <dbReference type="EMBL" id="MDD7915053.1"/>
    </source>
</evidence>
<comment type="caution">
    <text evidence="1">The sequence shown here is derived from an EMBL/GenBank/DDBJ whole genome shotgun (WGS) entry which is preliminary data.</text>
</comment>
<keyword evidence="1" id="KW-0449">Lipoprotein</keyword>
<dbReference type="EMBL" id="JAOSLC020000003">
    <property type="protein sequence ID" value="MDD7915053.1"/>
    <property type="molecule type" value="Genomic_DNA"/>
</dbReference>